<dbReference type="SUPFAM" id="SSF48452">
    <property type="entry name" value="TPR-like"/>
    <property type="match status" value="1"/>
</dbReference>
<keyword evidence="3 6" id="KW-0732">Signal</keyword>
<evidence type="ECO:0000256" key="2">
    <source>
        <dbReference type="ARBA" id="ARBA00006275"/>
    </source>
</evidence>
<accession>A0AB33IWN5</accession>
<evidence type="ECO:0000313" key="9">
    <source>
        <dbReference type="EMBL" id="BFO73724.1"/>
    </source>
</evidence>
<reference evidence="9" key="1">
    <citation type="submission" date="2024-07" db="EMBL/GenBank/DDBJ databases">
        <title>Complete genome sequence of Prevotella sp. YM-2024 GTC17254.</title>
        <authorList>
            <person name="Hayashi M."/>
            <person name="Muto Y."/>
            <person name="Tanaka K."/>
            <person name="Niwa H."/>
        </authorList>
    </citation>
    <scope>NUCLEOTIDE SEQUENCE</scope>
    <source>
        <strain evidence="9">GTC17254</strain>
    </source>
</reference>
<protein>
    <submittedName>
        <fullName evidence="9">RagB/SusD family nutrient uptake outer membrane protein</fullName>
    </submittedName>
</protein>
<name>A0AB33IWN5_9BACT</name>
<evidence type="ECO:0000256" key="3">
    <source>
        <dbReference type="ARBA" id="ARBA00022729"/>
    </source>
</evidence>
<evidence type="ECO:0000259" key="7">
    <source>
        <dbReference type="Pfam" id="PF07980"/>
    </source>
</evidence>
<gene>
    <name evidence="9" type="ORF">GTC17254_13210</name>
</gene>
<dbReference type="Pfam" id="PF14322">
    <property type="entry name" value="SusD-like_3"/>
    <property type="match status" value="1"/>
</dbReference>
<sequence>MKKISYIFIGVLALSSFTSCSSDFLNQNPTSQPSQSSFWQRKSDFQSALAACFSSYYTWPGVMSQIIPCYDGLTDNANTEYDETTYGSSRTIAVGDLDPNTGGYVSGIYSHCYTVIGRVHQILENLETYKGSDMSDAERKEMVAQCKAMRAYAYSWLYQNYREVPLVLQSLTMENMYEQPKATREAIKAQILKDYDEAYAAMSDGVYKDADKSGKFTKGAILGLKARLLLFDAYDDKGNAVKTKMQEIIPVLEAIKGYGLAKSTRENFVSSKQLASPEIMYSVRYLGPNYTNDMDLYYGNWNVMMPTRDLVDAFECTDGKAWKESPLAVHPDESKLKAKGNASTPEIQAEREKLFKNRDRRLAESIAHGSLAFTEFADNSDAPAITATLTGFNMVKLVQPTKTMPDYSTVCDVDVVVLRYAHVLLMLAEAENEVNGATAKALKAINEVRTRSGQPEIAAGISQADLRERIRNEWRVETCFEGLRYYQLKRWHLLEQKVNGFEDPANPGYKKVVKPAFYFFPIPQSEIDKAGGKLVQDSNYK</sequence>
<evidence type="ECO:0000256" key="6">
    <source>
        <dbReference type="SAM" id="SignalP"/>
    </source>
</evidence>
<comment type="subcellular location">
    <subcellularLocation>
        <location evidence="1">Cell outer membrane</location>
    </subcellularLocation>
</comment>
<dbReference type="EMBL" id="AP035786">
    <property type="protein sequence ID" value="BFO73724.1"/>
    <property type="molecule type" value="Genomic_DNA"/>
</dbReference>
<feature type="domain" description="RagB/SusD" evidence="7">
    <location>
        <begin position="287"/>
        <end position="540"/>
    </location>
</feature>
<dbReference type="InterPro" id="IPR012944">
    <property type="entry name" value="SusD_RagB_dom"/>
</dbReference>
<feature type="chain" id="PRO_5044217364" evidence="6">
    <location>
        <begin position="22"/>
        <end position="541"/>
    </location>
</feature>
<dbReference type="GO" id="GO:0009279">
    <property type="term" value="C:cell outer membrane"/>
    <property type="evidence" value="ECO:0007669"/>
    <property type="project" value="UniProtKB-SubCell"/>
</dbReference>
<dbReference type="Gene3D" id="1.25.40.390">
    <property type="match status" value="1"/>
</dbReference>
<evidence type="ECO:0000256" key="1">
    <source>
        <dbReference type="ARBA" id="ARBA00004442"/>
    </source>
</evidence>
<feature type="signal peptide" evidence="6">
    <location>
        <begin position="1"/>
        <end position="21"/>
    </location>
</feature>
<dbReference type="PROSITE" id="PS51257">
    <property type="entry name" value="PROKAR_LIPOPROTEIN"/>
    <property type="match status" value="1"/>
</dbReference>
<feature type="domain" description="SusD-like N-terminal" evidence="8">
    <location>
        <begin position="93"/>
        <end position="230"/>
    </location>
</feature>
<dbReference type="AlphaFoldDB" id="A0AB33IWN5"/>
<evidence type="ECO:0000256" key="4">
    <source>
        <dbReference type="ARBA" id="ARBA00023136"/>
    </source>
</evidence>
<keyword evidence="5" id="KW-0998">Cell outer membrane</keyword>
<dbReference type="InterPro" id="IPR033985">
    <property type="entry name" value="SusD-like_N"/>
</dbReference>
<keyword evidence="4" id="KW-0472">Membrane</keyword>
<comment type="similarity">
    <text evidence="2">Belongs to the SusD family.</text>
</comment>
<proteinExistence type="inferred from homology"/>
<dbReference type="InterPro" id="IPR011990">
    <property type="entry name" value="TPR-like_helical_dom_sf"/>
</dbReference>
<evidence type="ECO:0000259" key="8">
    <source>
        <dbReference type="Pfam" id="PF14322"/>
    </source>
</evidence>
<dbReference type="Pfam" id="PF07980">
    <property type="entry name" value="SusD_RagB"/>
    <property type="match status" value="1"/>
</dbReference>
<organism evidence="9">
    <name type="scientific">Prevotella sp. GTC17254</name>
    <dbReference type="NCBI Taxonomy" id="3236794"/>
    <lineage>
        <taxon>Bacteria</taxon>
        <taxon>Pseudomonadati</taxon>
        <taxon>Bacteroidota</taxon>
        <taxon>Bacteroidia</taxon>
        <taxon>Bacteroidales</taxon>
        <taxon>Prevotellaceae</taxon>
        <taxon>Prevotella</taxon>
    </lineage>
</organism>
<evidence type="ECO:0000256" key="5">
    <source>
        <dbReference type="ARBA" id="ARBA00023237"/>
    </source>
</evidence>